<keyword evidence="4" id="KW-1185">Reference proteome</keyword>
<gene>
    <name evidence="3" type="ORF">D9757_006449</name>
</gene>
<comment type="caution">
    <text evidence="3">The sequence shown here is derived from an EMBL/GenBank/DDBJ whole genome shotgun (WGS) entry which is preliminary data.</text>
</comment>
<feature type="compositionally biased region" description="Low complexity" evidence="2">
    <location>
        <begin position="45"/>
        <end position="61"/>
    </location>
</feature>
<evidence type="ECO:0000313" key="4">
    <source>
        <dbReference type="Proteomes" id="UP000518752"/>
    </source>
</evidence>
<accession>A0A8H5HJL9</accession>
<name>A0A8H5HJL9_9AGAR</name>
<sequence length="366" mass="39670">MAEQPHLSIKTGSAGKLTAKNDPLTGITPSSSTTMGMSALDSSVPPITAITNITTPSTSPADDINDKQSIPPGSGAEALANPNTTTRSAISADKIINKRSISPTANHLAEYMSKTRMVLAAIANSIDVLDKSMEYVATVGPAIKASEELEKSRSGLQKQREHHQAELDRLETDLAAQLQSAIKDTLRKEAVRLVKQKVREELDTLLHLRIPAELYELTQSHPLRIATSRVHVHSAEARARNTSIQSGSEPLHPLWLPTTGKPHPLFPHTVRICADLSDKDIDTLLKEYDIMQITEKPLPAKSTNKTLGQGSSKADKVNLTREEKINIFMAFIGVTLRVMRPTLSSTASGKEAKKVGPTVMIINSCC</sequence>
<evidence type="ECO:0000256" key="2">
    <source>
        <dbReference type="SAM" id="MobiDB-lite"/>
    </source>
</evidence>
<evidence type="ECO:0000313" key="3">
    <source>
        <dbReference type="EMBL" id="KAF5384543.1"/>
    </source>
</evidence>
<feature type="compositionally biased region" description="Polar residues" evidence="2">
    <location>
        <begin position="27"/>
        <end position="36"/>
    </location>
</feature>
<dbReference type="AlphaFoldDB" id="A0A8H5HJL9"/>
<feature type="coiled-coil region" evidence="1">
    <location>
        <begin position="146"/>
        <end position="180"/>
    </location>
</feature>
<dbReference type="Proteomes" id="UP000518752">
    <property type="component" value="Unassembled WGS sequence"/>
</dbReference>
<dbReference type="OrthoDB" id="6474464at2759"/>
<keyword evidence="1" id="KW-0175">Coiled coil</keyword>
<evidence type="ECO:0000256" key="1">
    <source>
        <dbReference type="SAM" id="Coils"/>
    </source>
</evidence>
<reference evidence="3 4" key="1">
    <citation type="journal article" date="2020" name="ISME J.">
        <title>Uncovering the hidden diversity of litter-decomposition mechanisms in mushroom-forming fungi.</title>
        <authorList>
            <person name="Floudas D."/>
            <person name="Bentzer J."/>
            <person name="Ahren D."/>
            <person name="Johansson T."/>
            <person name="Persson P."/>
            <person name="Tunlid A."/>
        </authorList>
    </citation>
    <scope>NUCLEOTIDE SEQUENCE [LARGE SCALE GENOMIC DNA]</scope>
    <source>
        <strain evidence="3 4">CBS 406.79</strain>
    </source>
</reference>
<protein>
    <submittedName>
        <fullName evidence="3">Uncharacterized protein</fullName>
    </submittedName>
</protein>
<dbReference type="EMBL" id="JAACJN010000043">
    <property type="protein sequence ID" value="KAF5384543.1"/>
    <property type="molecule type" value="Genomic_DNA"/>
</dbReference>
<organism evidence="3 4">
    <name type="scientific">Collybiopsis confluens</name>
    <dbReference type="NCBI Taxonomy" id="2823264"/>
    <lineage>
        <taxon>Eukaryota</taxon>
        <taxon>Fungi</taxon>
        <taxon>Dikarya</taxon>
        <taxon>Basidiomycota</taxon>
        <taxon>Agaricomycotina</taxon>
        <taxon>Agaricomycetes</taxon>
        <taxon>Agaricomycetidae</taxon>
        <taxon>Agaricales</taxon>
        <taxon>Marasmiineae</taxon>
        <taxon>Omphalotaceae</taxon>
        <taxon>Collybiopsis</taxon>
    </lineage>
</organism>
<proteinExistence type="predicted"/>
<feature type="region of interest" description="Disordered" evidence="2">
    <location>
        <begin position="1"/>
        <end position="86"/>
    </location>
</feature>